<dbReference type="InterPro" id="IPR007492">
    <property type="entry name" value="LytTR_DNA-bd_dom"/>
</dbReference>
<dbReference type="InterPro" id="IPR046947">
    <property type="entry name" value="LytR-like"/>
</dbReference>
<dbReference type="PROSITE" id="PS50110">
    <property type="entry name" value="RESPONSE_REGULATORY"/>
    <property type="match status" value="1"/>
</dbReference>
<proteinExistence type="predicted"/>
<dbReference type="InterPro" id="IPR011006">
    <property type="entry name" value="CheY-like_superfamily"/>
</dbReference>
<feature type="domain" description="HTH LytTR-type" evidence="3">
    <location>
        <begin position="130"/>
        <end position="203"/>
    </location>
</feature>
<dbReference type="RefSeq" id="WP_194111998.1">
    <property type="nucleotide sequence ID" value="NZ_JADFFL010000004.1"/>
</dbReference>
<dbReference type="InterPro" id="IPR001789">
    <property type="entry name" value="Sig_transdc_resp-reg_receiver"/>
</dbReference>
<accession>A0A929L1I1</accession>
<evidence type="ECO:0000259" key="2">
    <source>
        <dbReference type="PROSITE" id="PS50110"/>
    </source>
</evidence>
<evidence type="ECO:0000256" key="1">
    <source>
        <dbReference type="PROSITE-ProRule" id="PRU00169"/>
    </source>
</evidence>
<evidence type="ECO:0000313" key="5">
    <source>
        <dbReference type="Proteomes" id="UP000622475"/>
    </source>
</evidence>
<gene>
    <name evidence="4" type="ORF">IRJ16_12845</name>
</gene>
<dbReference type="Proteomes" id="UP000622475">
    <property type="component" value="Unassembled WGS sequence"/>
</dbReference>
<dbReference type="SMART" id="SM00850">
    <property type="entry name" value="LytTR"/>
    <property type="match status" value="1"/>
</dbReference>
<feature type="modified residue" description="4-aspartylphosphate" evidence="1">
    <location>
        <position position="55"/>
    </location>
</feature>
<dbReference type="PROSITE" id="PS50930">
    <property type="entry name" value="HTH_LYTTR"/>
    <property type="match status" value="1"/>
</dbReference>
<dbReference type="GO" id="GO:0000156">
    <property type="term" value="F:phosphorelay response regulator activity"/>
    <property type="evidence" value="ECO:0007669"/>
    <property type="project" value="InterPro"/>
</dbReference>
<dbReference type="SUPFAM" id="SSF52172">
    <property type="entry name" value="CheY-like"/>
    <property type="match status" value="1"/>
</dbReference>
<feature type="domain" description="Response regulatory" evidence="2">
    <location>
        <begin position="4"/>
        <end position="115"/>
    </location>
</feature>
<dbReference type="AlphaFoldDB" id="A0A929L1I1"/>
<evidence type="ECO:0000313" key="4">
    <source>
        <dbReference type="EMBL" id="MBE9662774.1"/>
    </source>
</evidence>
<name>A0A929L1I1_9SPHI</name>
<protein>
    <submittedName>
        <fullName evidence="4">Response regulator transcription factor</fullName>
    </submittedName>
</protein>
<organism evidence="4 5">
    <name type="scientific">Mucilaginibacter myungsuensis</name>
    <dbReference type="NCBI Taxonomy" id="649104"/>
    <lineage>
        <taxon>Bacteria</taxon>
        <taxon>Pseudomonadati</taxon>
        <taxon>Bacteroidota</taxon>
        <taxon>Sphingobacteriia</taxon>
        <taxon>Sphingobacteriales</taxon>
        <taxon>Sphingobacteriaceae</taxon>
        <taxon>Mucilaginibacter</taxon>
    </lineage>
</organism>
<dbReference type="PANTHER" id="PTHR37299">
    <property type="entry name" value="TRANSCRIPTIONAL REGULATOR-RELATED"/>
    <property type="match status" value="1"/>
</dbReference>
<comment type="caution">
    <text evidence="4">The sequence shown here is derived from an EMBL/GenBank/DDBJ whole genome shotgun (WGS) entry which is preliminary data.</text>
</comment>
<dbReference type="Gene3D" id="2.40.50.1020">
    <property type="entry name" value="LytTr DNA-binding domain"/>
    <property type="match status" value="1"/>
</dbReference>
<keyword evidence="1" id="KW-0597">Phosphoprotein</keyword>
<dbReference type="Pfam" id="PF04397">
    <property type="entry name" value="LytTR"/>
    <property type="match status" value="1"/>
</dbReference>
<keyword evidence="5" id="KW-1185">Reference proteome</keyword>
<evidence type="ECO:0000259" key="3">
    <source>
        <dbReference type="PROSITE" id="PS50930"/>
    </source>
</evidence>
<reference evidence="4" key="1">
    <citation type="submission" date="2020-10" db="EMBL/GenBank/DDBJ databases">
        <title>Mucilaginibacter mali sp. nov., isolated from rhizosphere soil of apple orchard.</title>
        <authorList>
            <person name="Lee J.-S."/>
            <person name="Kim H.S."/>
            <person name="Kim J.-S."/>
        </authorList>
    </citation>
    <scope>NUCLEOTIDE SEQUENCE</scope>
    <source>
        <strain evidence="4">KCTC 22746</strain>
    </source>
</reference>
<dbReference type="Gene3D" id="3.40.50.2300">
    <property type="match status" value="1"/>
</dbReference>
<dbReference type="SMART" id="SM00448">
    <property type="entry name" value="REC"/>
    <property type="match status" value="1"/>
</dbReference>
<dbReference type="EMBL" id="JADFFL010000004">
    <property type="protein sequence ID" value="MBE9662774.1"/>
    <property type="molecule type" value="Genomic_DNA"/>
</dbReference>
<dbReference type="GO" id="GO:0003677">
    <property type="term" value="F:DNA binding"/>
    <property type="evidence" value="ECO:0007669"/>
    <property type="project" value="InterPro"/>
</dbReference>
<dbReference type="PANTHER" id="PTHR37299:SF1">
    <property type="entry name" value="STAGE 0 SPORULATION PROTEIN A HOMOLOG"/>
    <property type="match status" value="1"/>
</dbReference>
<dbReference type="Pfam" id="PF00072">
    <property type="entry name" value="Response_reg"/>
    <property type="match status" value="1"/>
</dbReference>
<sequence length="227" mass="26771">MTLNCIIIEDEPLAMERLSDFVHKVPFLNLLRSFDNGLEAIGFVKTNEVDLLLLDIQMDGFTGIQLLESLPKRPEVIITTAFDQYALKGFDLNVTDYLLKPFTFERFMQAVTKVYDKLSLIGEREYKPRIFVKTEYRLEKVDLNDLLYIEGMRDYRCLQLPDRRILTLQTFTELEKELSPALFCRVHKSFIVSLNKIESVERDRIKIKDALIPISETFRENFYKRIR</sequence>